<evidence type="ECO:0000313" key="7">
    <source>
        <dbReference type="Ensembl" id="ENSTNIP00000003785.1"/>
    </source>
</evidence>
<dbReference type="OMA" id="THVWEVE"/>
<keyword evidence="2 4" id="KW-0863">Zinc-finger</keyword>
<keyword evidence="3" id="KW-0862">Zinc</keyword>
<dbReference type="InterPro" id="IPR013320">
    <property type="entry name" value="ConA-like_dom_sf"/>
</dbReference>
<reference evidence="7" key="2">
    <citation type="submission" date="2025-08" db="UniProtKB">
        <authorList>
            <consortium name="Ensembl"/>
        </authorList>
    </citation>
    <scope>IDENTIFICATION</scope>
</reference>
<dbReference type="Gene3D" id="4.10.830.40">
    <property type="match status" value="1"/>
</dbReference>
<dbReference type="InterPro" id="IPR013083">
    <property type="entry name" value="Znf_RING/FYVE/PHD"/>
</dbReference>
<dbReference type="SUPFAM" id="SSF57845">
    <property type="entry name" value="B-box zinc-binding domain"/>
    <property type="match status" value="1"/>
</dbReference>
<dbReference type="SMART" id="SM00589">
    <property type="entry name" value="PRY"/>
    <property type="match status" value="1"/>
</dbReference>
<dbReference type="SUPFAM" id="SSF57850">
    <property type="entry name" value="RING/U-box"/>
    <property type="match status" value="1"/>
</dbReference>
<dbReference type="InterPro" id="IPR001870">
    <property type="entry name" value="B30.2/SPRY"/>
</dbReference>
<dbReference type="Proteomes" id="UP000007303">
    <property type="component" value="Unassembled WGS sequence"/>
</dbReference>
<dbReference type="Gene3D" id="3.30.40.10">
    <property type="entry name" value="Zinc/RING finger domain, C3HC4 (zinc finger)"/>
    <property type="match status" value="1"/>
</dbReference>
<dbReference type="PRINTS" id="PR01407">
    <property type="entry name" value="BUTYPHLNCDUF"/>
</dbReference>
<feature type="domain" description="RING-type" evidence="5">
    <location>
        <begin position="12"/>
        <end position="54"/>
    </location>
</feature>
<evidence type="ECO:0000256" key="2">
    <source>
        <dbReference type="ARBA" id="ARBA00022771"/>
    </source>
</evidence>
<dbReference type="Ensembl" id="ENSTNIT00000002136.1">
    <property type="protein sequence ID" value="ENSTNIP00000003785.1"/>
    <property type="gene ID" value="ENSTNIG00000000413.1"/>
</dbReference>
<keyword evidence="8" id="KW-1185">Reference proteome</keyword>
<dbReference type="AlphaFoldDB" id="H3C6B5"/>
<dbReference type="Gene3D" id="2.60.120.920">
    <property type="match status" value="1"/>
</dbReference>
<dbReference type="PROSITE" id="PS50188">
    <property type="entry name" value="B302_SPRY"/>
    <property type="match status" value="1"/>
</dbReference>
<keyword evidence="1" id="KW-0479">Metal-binding</keyword>
<name>H3C6B5_TETNG</name>
<evidence type="ECO:0000259" key="6">
    <source>
        <dbReference type="PROSITE" id="PS50188"/>
    </source>
</evidence>
<dbReference type="InterPro" id="IPR006574">
    <property type="entry name" value="PRY"/>
</dbReference>
<reference evidence="7" key="3">
    <citation type="submission" date="2025-09" db="UniProtKB">
        <authorList>
            <consortium name="Ensembl"/>
        </authorList>
    </citation>
    <scope>IDENTIFICATION</scope>
</reference>
<dbReference type="InterPro" id="IPR027370">
    <property type="entry name" value="Znf-RING_euk"/>
</dbReference>
<dbReference type="PROSITE" id="PS00518">
    <property type="entry name" value="ZF_RING_1"/>
    <property type="match status" value="1"/>
</dbReference>
<dbReference type="PANTHER" id="PTHR25465:SF73">
    <property type="entry name" value="E3 UBIQUITIN_ISG15 LIGASE TRIM25 ISOFORM X1"/>
    <property type="match status" value="1"/>
</dbReference>
<reference evidence="8" key="1">
    <citation type="journal article" date="2004" name="Nature">
        <title>Genome duplication in the teleost fish Tetraodon nigroviridis reveals the early vertebrate proto-karyotype.</title>
        <authorList>
            <person name="Jaillon O."/>
            <person name="Aury J.-M."/>
            <person name="Brunet F."/>
            <person name="Petit J.-L."/>
            <person name="Stange-Thomann N."/>
            <person name="Mauceli E."/>
            <person name="Bouneau L."/>
            <person name="Fischer C."/>
            <person name="Ozouf-Costaz C."/>
            <person name="Bernot A."/>
            <person name="Nicaud S."/>
            <person name="Jaffe D."/>
            <person name="Fisher S."/>
            <person name="Lutfalla G."/>
            <person name="Dossat C."/>
            <person name="Segurens B."/>
            <person name="Dasilva C."/>
            <person name="Salanoubat M."/>
            <person name="Levy M."/>
            <person name="Boudet N."/>
            <person name="Castellano S."/>
            <person name="Anthouard V."/>
            <person name="Jubin C."/>
            <person name="Castelli V."/>
            <person name="Katinka M."/>
            <person name="Vacherie B."/>
            <person name="Biemont C."/>
            <person name="Skalli Z."/>
            <person name="Cattolico L."/>
            <person name="Poulain J."/>
            <person name="De Berardinis V."/>
            <person name="Cruaud C."/>
            <person name="Duprat S."/>
            <person name="Brottier P."/>
            <person name="Coutanceau J.-P."/>
            <person name="Gouzy J."/>
            <person name="Parra G."/>
            <person name="Lardier G."/>
            <person name="Chapple C."/>
            <person name="McKernan K.J."/>
            <person name="McEwan P."/>
            <person name="Bosak S."/>
            <person name="Kellis M."/>
            <person name="Volff J.-N."/>
            <person name="Guigo R."/>
            <person name="Zody M.C."/>
            <person name="Mesirov J."/>
            <person name="Lindblad-Toh K."/>
            <person name="Birren B."/>
            <person name="Nusbaum C."/>
            <person name="Kahn D."/>
            <person name="Robinson-Rechavi M."/>
            <person name="Laudet V."/>
            <person name="Schachter V."/>
            <person name="Quetier F."/>
            <person name="Saurin W."/>
            <person name="Scarpelli C."/>
            <person name="Wincker P."/>
            <person name="Lander E.S."/>
            <person name="Weissenbach J."/>
            <person name="Roest Crollius H."/>
        </authorList>
    </citation>
    <scope>NUCLEOTIDE SEQUENCE [LARGE SCALE GENOMIC DNA]</scope>
</reference>
<evidence type="ECO:0000256" key="4">
    <source>
        <dbReference type="PROSITE-ProRule" id="PRU00175"/>
    </source>
</evidence>
<dbReference type="PROSITE" id="PS50089">
    <property type="entry name" value="ZF_RING_2"/>
    <property type="match status" value="1"/>
</dbReference>
<dbReference type="Pfam" id="PF13765">
    <property type="entry name" value="PRY"/>
    <property type="match status" value="1"/>
</dbReference>
<dbReference type="SUPFAM" id="SSF49899">
    <property type="entry name" value="Concanavalin A-like lectins/glucanases"/>
    <property type="match status" value="1"/>
</dbReference>
<dbReference type="SMART" id="SM00184">
    <property type="entry name" value="RING"/>
    <property type="match status" value="1"/>
</dbReference>
<dbReference type="GO" id="GO:0005737">
    <property type="term" value="C:cytoplasm"/>
    <property type="evidence" value="ECO:0007669"/>
    <property type="project" value="UniProtKB-ARBA"/>
</dbReference>
<dbReference type="GO" id="GO:0008270">
    <property type="term" value="F:zinc ion binding"/>
    <property type="evidence" value="ECO:0007669"/>
    <property type="project" value="UniProtKB-KW"/>
</dbReference>
<sequence>VLQRKLEDTLTCSVCQEIFKDPWQLPCGHSFCLSCLENLGEHSNTIPSRCPNCRKDFRPLDRISKSFTLTNIAEEYQEFRRKENGPDRNVYCDCCPGNENQAVKTCVRCEVSLCSEHIRHHLERPAFADHRLVEPLMEIKKRKCAVHAEVTRHYCRESRSYVCNLCTMESKWEKKTQAVMFIIKTQLLRQEHLRQVDLRFEMLKHQVRESSQSIRSLQEDIQSQVCSWLRASDPLSLHVLHILVGFPLGVIEPLTPLPPPPAYNCSVENQALTEAQKDQQTRIHHIYAVIAKHLVDDPLSRHLPPVIKDEGKLSCEQFVDQKYLSLLNQILQLMKWKKKDKIHLSTGALMLDLETANEYIEISNDLRTAKKVRTRMGYPRVPTRFHDAPQVLSAHCVRTGAHVWEVEAEGYWDVAVSFRRTEDESRSRSTFGNNPHSWSLTHDGRGKLVAYHDGRKSAVSAALGSNRLAVMVDIEKGNITFASLGSTVERLHEFRAKLTQPVCLGF</sequence>
<dbReference type="InterPro" id="IPR043136">
    <property type="entry name" value="B30.2/SPRY_sf"/>
</dbReference>
<dbReference type="GeneTree" id="ENSGT00940000165001"/>
<dbReference type="HOGENOM" id="CLU_013137_0_2_1"/>
<feature type="domain" description="B30.2/SPRY" evidence="6">
    <location>
        <begin position="329"/>
        <end position="506"/>
    </location>
</feature>
<dbReference type="Pfam" id="PF13445">
    <property type="entry name" value="zf-RING_UBOX"/>
    <property type="match status" value="1"/>
</dbReference>
<dbReference type="InterPro" id="IPR001841">
    <property type="entry name" value="Znf_RING"/>
</dbReference>
<dbReference type="InterPro" id="IPR017907">
    <property type="entry name" value="Znf_RING_CS"/>
</dbReference>
<organism evidence="7 8">
    <name type="scientific">Tetraodon nigroviridis</name>
    <name type="common">Spotted green pufferfish</name>
    <name type="synonym">Chelonodon nigroviridis</name>
    <dbReference type="NCBI Taxonomy" id="99883"/>
    <lineage>
        <taxon>Eukaryota</taxon>
        <taxon>Metazoa</taxon>
        <taxon>Chordata</taxon>
        <taxon>Craniata</taxon>
        <taxon>Vertebrata</taxon>
        <taxon>Euteleostomi</taxon>
        <taxon>Actinopterygii</taxon>
        <taxon>Neopterygii</taxon>
        <taxon>Teleostei</taxon>
        <taxon>Neoteleostei</taxon>
        <taxon>Acanthomorphata</taxon>
        <taxon>Eupercaria</taxon>
        <taxon>Tetraodontiformes</taxon>
        <taxon>Tetradontoidea</taxon>
        <taxon>Tetraodontidae</taxon>
        <taxon>Tetraodon</taxon>
    </lineage>
</organism>
<evidence type="ECO:0000259" key="5">
    <source>
        <dbReference type="PROSITE" id="PS50089"/>
    </source>
</evidence>
<protein>
    <submittedName>
        <fullName evidence="7">Uncharacterized protein</fullName>
    </submittedName>
</protein>
<proteinExistence type="predicted"/>
<evidence type="ECO:0000313" key="8">
    <source>
        <dbReference type="Proteomes" id="UP000007303"/>
    </source>
</evidence>
<dbReference type="InParanoid" id="H3C6B5"/>
<evidence type="ECO:0000256" key="3">
    <source>
        <dbReference type="ARBA" id="ARBA00022833"/>
    </source>
</evidence>
<dbReference type="InterPro" id="IPR051051">
    <property type="entry name" value="E3_ubiq-ligase_TRIM/RNF"/>
</dbReference>
<dbReference type="InterPro" id="IPR003879">
    <property type="entry name" value="Butyrophylin_SPRY"/>
</dbReference>
<accession>H3C6B5</accession>
<dbReference type="PANTHER" id="PTHR25465">
    <property type="entry name" value="B-BOX DOMAIN CONTAINING"/>
    <property type="match status" value="1"/>
</dbReference>
<evidence type="ECO:0000256" key="1">
    <source>
        <dbReference type="ARBA" id="ARBA00022723"/>
    </source>
</evidence>